<dbReference type="VEuPathDB" id="FungiDB:CJJ09_002004"/>
<dbReference type="VEuPathDB" id="FungiDB:CJI97_000046"/>
<dbReference type="VEuPathDB" id="FungiDB:B9J08_000040"/>
<sequence>MGNLEVQTRLIDLFLAELEQLQSKDDHINFNNTSQFDALLTFLENLLNGHFTQVPSQNVLHILLTLACRYPRSSWTHDPISNEDGIEVISLYMKEVNDKYNHSLSKDLLQLRSVSLLNKYIDLLLESKWDEYKQALLTNLQAAFRHFCTIPVRFGRPRSAQNEVNKPKSPVAGMIENLTSEDEANEVLNIIDSDLLKYQMFNLPSTSITSLSDIGSKTTGLGEATSLFQNMPHLLAQATPEPEAPEDGSPATPKPKKRKSARTPIEIIKIFDDNLIANMLSEPNNYSLWDLLRWALTICDDSSKNQLFLFDSSRSASHGIWKTYCSFFFMVFRFLKLQHDYSERNHKMSFLKNLLTQLGAKQDWYRRLVNVVFTGVGLPTQEKSYPCYLREKALIRGDAAKSGLNSINTSISYKDNDRSMTLRAQIIATYLYQESDRFQKLELVMQISMKLVQCDPKHILHFLNRLKDNSFVPENVLDKFIIMVVNKLIVTIAGSEDIAYNLIAYLDTTRERIEKLRRLFESKELYEAIVQDSTYKSMKEFQKAWDICVGLCAEMIRFTIDNEVKQATFLSDDLVFKAESMLKTFEERCTRYYIEFIESKSSDLIAEDDDLNFILEPETIELLREQYYKDNFHDRLMNWVQMFRHGE</sequence>
<gene>
    <name evidence="2" type="ORF">QG37_05748</name>
</gene>
<dbReference type="EMBL" id="LGST01000041">
    <property type="protein sequence ID" value="KND97370.1"/>
    <property type="molecule type" value="Genomic_DNA"/>
</dbReference>
<comment type="caution">
    <text evidence="2">The sequence shown here is derived from an EMBL/GenBank/DDBJ whole genome shotgun (WGS) entry which is preliminary data.</text>
</comment>
<name>A0A0L0NUM8_CANAR</name>
<organism evidence="2 3">
    <name type="scientific">Candidozyma auris</name>
    <name type="common">Yeast</name>
    <name type="synonym">Candida auris</name>
    <dbReference type="NCBI Taxonomy" id="498019"/>
    <lineage>
        <taxon>Eukaryota</taxon>
        <taxon>Fungi</taxon>
        <taxon>Dikarya</taxon>
        <taxon>Ascomycota</taxon>
        <taxon>Saccharomycotina</taxon>
        <taxon>Pichiomycetes</taxon>
        <taxon>Metschnikowiaceae</taxon>
        <taxon>Candidozyma</taxon>
    </lineage>
</organism>
<dbReference type="Proteomes" id="UP000037122">
    <property type="component" value="Unassembled WGS sequence"/>
</dbReference>
<proteinExistence type="predicted"/>
<feature type="region of interest" description="Disordered" evidence="1">
    <location>
        <begin position="239"/>
        <end position="261"/>
    </location>
</feature>
<reference evidence="3" key="1">
    <citation type="journal article" date="2015" name="BMC Genomics">
        <title>Draft genome of a commonly misdiagnosed multidrug resistant pathogen Candida auris.</title>
        <authorList>
            <person name="Chatterjee S."/>
            <person name="Alampalli S.V."/>
            <person name="Nageshan R.K."/>
            <person name="Chettiar S.T."/>
            <person name="Joshi S."/>
            <person name="Tatu U.S."/>
        </authorList>
    </citation>
    <scope>NUCLEOTIDE SEQUENCE [LARGE SCALE GENOMIC DNA]</scope>
    <source>
        <strain evidence="3">6684</strain>
    </source>
</reference>
<dbReference type="VEuPathDB" id="FungiDB:CJJ07_002918"/>
<accession>A0A0L0NUM8</accession>
<dbReference type="VEuPathDB" id="FungiDB:CJI96_0001477"/>
<protein>
    <submittedName>
        <fullName evidence="2">Uncharacterized protein</fullName>
    </submittedName>
</protein>
<evidence type="ECO:0000313" key="3">
    <source>
        <dbReference type="Proteomes" id="UP000037122"/>
    </source>
</evidence>
<dbReference type="AlphaFoldDB" id="A0A0L0NUM8"/>
<evidence type="ECO:0000256" key="1">
    <source>
        <dbReference type="SAM" id="MobiDB-lite"/>
    </source>
</evidence>
<evidence type="ECO:0000313" key="2">
    <source>
        <dbReference type="EMBL" id="KND97370.1"/>
    </source>
</evidence>
<dbReference type="VEuPathDB" id="FungiDB:QG37_05748"/>